<dbReference type="Pfam" id="PF03253">
    <property type="entry name" value="UT"/>
    <property type="match status" value="1"/>
</dbReference>
<proteinExistence type="inferred from homology"/>
<keyword evidence="7" id="KW-0472">Membrane</keyword>
<name>A0A2J8XF60_PONAB</name>
<evidence type="ECO:0000256" key="13">
    <source>
        <dbReference type="ARBA" id="ARBA00047076"/>
    </source>
</evidence>
<dbReference type="PANTHER" id="PTHR10464:SF5">
    <property type="entry name" value="UREA TRANSPORTER 1"/>
    <property type="match status" value="1"/>
</dbReference>
<dbReference type="InterPro" id="IPR004937">
    <property type="entry name" value="Urea_transporter"/>
</dbReference>
<comment type="catalytic activity">
    <reaction evidence="9">
        <text>urea(in) = urea(out)</text>
        <dbReference type="Rhea" id="RHEA:32799"/>
        <dbReference type="ChEBI" id="CHEBI:16199"/>
    </reaction>
</comment>
<feature type="non-terminal residue" evidence="14">
    <location>
        <position position="102"/>
    </location>
</feature>
<evidence type="ECO:0000256" key="8">
    <source>
        <dbReference type="ARBA" id="ARBA00023180"/>
    </source>
</evidence>
<evidence type="ECO:0000256" key="4">
    <source>
        <dbReference type="ARBA" id="ARBA00022475"/>
    </source>
</evidence>
<dbReference type="GO" id="GO:0015204">
    <property type="term" value="F:urea transmembrane transporter activity"/>
    <property type="evidence" value="ECO:0007669"/>
    <property type="project" value="InterPro"/>
</dbReference>
<organism evidence="14">
    <name type="scientific">Pongo abelii</name>
    <name type="common">Sumatran orangutan</name>
    <name type="synonym">Pongo pygmaeus abelii</name>
    <dbReference type="NCBI Taxonomy" id="9601"/>
    <lineage>
        <taxon>Eukaryota</taxon>
        <taxon>Metazoa</taxon>
        <taxon>Chordata</taxon>
        <taxon>Craniata</taxon>
        <taxon>Vertebrata</taxon>
        <taxon>Euteleostomi</taxon>
        <taxon>Mammalia</taxon>
        <taxon>Eutheria</taxon>
        <taxon>Euarchontoglires</taxon>
        <taxon>Primates</taxon>
        <taxon>Haplorrhini</taxon>
        <taxon>Catarrhini</taxon>
        <taxon>Hominidae</taxon>
        <taxon>Pongo</taxon>
    </lineage>
</organism>
<keyword evidence="3" id="KW-0813">Transport</keyword>
<evidence type="ECO:0000256" key="1">
    <source>
        <dbReference type="ARBA" id="ARBA00004554"/>
    </source>
</evidence>
<dbReference type="GO" id="GO:0016323">
    <property type="term" value="C:basolateral plasma membrane"/>
    <property type="evidence" value="ECO:0007669"/>
    <property type="project" value="UniProtKB-SubCell"/>
</dbReference>
<evidence type="ECO:0000256" key="6">
    <source>
        <dbReference type="ARBA" id="ARBA00022989"/>
    </source>
</evidence>
<evidence type="ECO:0000256" key="7">
    <source>
        <dbReference type="ARBA" id="ARBA00023136"/>
    </source>
</evidence>
<reference evidence="14" key="1">
    <citation type="submission" date="2017-12" db="EMBL/GenBank/DDBJ databases">
        <title>High-resolution comparative analysis of great ape genomes.</title>
        <authorList>
            <person name="Pollen A."/>
            <person name="Hastie A."/>
            <person name="Hormozdiari F."/>
            <person name="Dougherty M."/>
            <person name="Liu R."/>
            <person name="Chaisson M."/>
            <person name="Hoppe E."/>
            <person name="Hill C."/>
            <person name="Pang A."/>
            <person name="Hillier L."/>
            <person name="Baker C."/>
            <person name="Armstrong J."/>
            <person name="Shendure J."/>
            <person name="Paten B."/>
            <person name="Wilson R."/>
            <person name="Chao H."/>
            <person name="Schneider V."/>
            <person name="Ventura M."/>
            <person name="Kronenberg Z."/>
            <person name="Murali S."/>
            <person name="Gordon D."/>
            <person name="Cantsilieris S."/>
            <person name="Munson K."/>
            <person name="Nelson B."/>
            <person name="Raja A."/>
            <person name="Underwood J."/>
            <person name="Diekhans M."/>
            <person name="Fiddes I."/>
            <person name="Haussler D."/>
            <person name="Eichler E."/>
        </authorList>
    </citation>
    <scope>NUCLEOTIDE SEQUENCE [LARGE SCALE GENOMIC DNA]</scope>
    <source>
        <strain evidence="14">Susie</strain>
    </source>
</reference>
<keyword evidence="8" id="KW-0325">Glycoprotein</keyword>
<dbReference type="Gene3D" id="1.10.3430.10">
    <property type="entry name" value="Ammonium transporter AmtB like domains"/>
    <property type="match status" value="1"/>
</dbReference>
<comment type="similarity">
    <text evidence="2">Belongs to the urea transporter family.</text>
</comment>
<keyword evidence="5" id="KW-0812">Transmembrane</keyword>
<accession>A0A2J8XF60</accession>
<evidence type="ECO:0000256" key="2">
    <source>
        <dbReference type="ARBA" id="ARBA00005914"/>
    </source>
</evidence>
<keyword evidence="4" id="KW-1003">Cell membrane</keyword>
<keyword evidence="6" id="KW-1133">Transmembrane helix</keyword>
<evidence type="ECO:0000256" key="11">
    <source>
        <dbReference type="ARBA" id="ARBA00041364"/>
    </source>
</evidence>
<comment type="subunit">
    <text evidence="13">Homotrimer; each subunit contains a pore through which urea permeates. Identified in a complex with STOM.</text>
</comment>
<evidence type="ECO:0000256" key="5">
    <source>
        <dbReference type="ARBA" id="ARBA00022692"/>
    </source>
</evidence>
<dbReference type="PANTHER" id="PTHR10464">
    <property type="entry name" value="UREA TRANSPORTER"/>
    <property type="match status" value="1"/>
</dbReference>
<evidence type="ECO:0000256" key="9">
    <source>
        <dbReference type="ARBA" id="ARBA00033993"/>
    </source>
</evidence>
<evidence type="ECO:0000256" key="3">
    <source>
        <dbReference type="ARBA" id="ARBA00022448"/>
    </source>
</evidence>
<dbReference type="EMBL" id="NDHI03003366">
    <property type="protein sequence ID" value="PNJ80692.1"/>
    <property type="molecule type" value="Genomic_DNA"/>
</dbReference>
<evidence type="ECO:0000256" key="10">
    <source>
        <dbReference type="ARBA" id="ARBA00039623"/>
    </source>
</evidence>
<evidence type="ECO:0000313" key="14">
    <source>
        <dbReference type="EMBL" id="PNJ80692.1"/>
    </source>
</evidence>
<dbReference type="InterPro" id="IPR029020">
    <property type="entry name" value="Ammonium/urea_transptr"/>
</dbReference>
<protein>
    <recommendedName>
        <fullName evidence="10">Urea transporter 1</fullName>
    </recommendedName>
    <alternativeName>
        <fullName evidence="11">Solute carrier family 14 member 1</fullName>
    </alternativeName>
    <alternativeName>
        <fullName evidence="12">Urea transporter, erythrocyte</fullName>
    </alternativeName>
</protein>
<sequence>MEDSPTMVRVDSPTMVRGENQVSPCQGRRCFPKALGYVTGDMKELANWLKDKTVLLQFIDWILRGISQVVFVNNPISGILILVGLLVQNPWWALTGWLGTVV</sequence>
<evidence type="ECO:0000256" key="12">
    <source>
        <dbReference type="ARBA" id="ARBA00042720"/>
    </source>
</evidence>
<gene>
    <name evidence="14" type="ORF">CR201_G0002043</name>
</gene>
<comment type="subcellular location">
    <subcellularLocation>
        <location evidence="1">Basolateral cell membrane</location>
        <topology evidence="1">Multi-pass membrane protein</topology>
    </subcellularLocation>
</comment>
<dbReference type="AlphaFoldDB" id="A0A2J8XF60"/>
<comment type="caution">
    <text evidence="14">The sequence shown here is derived from an EMBL/GenBank/DDBJ whole genome shotgun (WGS) entry which is preliminary data.</text>
</comment>